<dbReference type="EMBL" id="JBFOLJ010000001">
    <property type="protein sequence ID" value="KAL2558207.1"/>
    <property type="molecule type" value="Genomic_DNA"/>
</dbReference>
<dbReference type="InterPro" id="IPR036224">
    <property type="entry name" value="GINS_bundle-like_dom_sf"/>
</dbReference>
<evidence type="ECO:0000256" key="3">
    <source>
        <dbReference type="ARBA" id="ARBA00022705"/>
    </source>
</evidence>
<dbReference type="SUPFAM" id="SSF160059">
    <property type="entry name" value="PriA/YqbF domain"/>
    <property type="match status" value="1"/>
</dbReference>
<evidence type="ECO:0000256" key="4">
    <source>
        <dbReference type="ARBA" id="ARBA00023242"/>
    </source>
</evidence>
<sequence length="537" mass="60387">MAASSDSQASAFSAAELEFLAEDEIIEIVPNMRMDPLNFVSGDFGPFRPQIATQVPLWLAVALKKRGKCMIRPPEWMSVEKLTQVLEAERDSEQFQPLPFHYVEISRLLFDHAREDIPDVYMVRSLIEDIKDVRFHKIGTGLEIISKERTYALRLKNLSAMEANIVRPFVTRALETFYKLSGPEMIQESDHLSNRQPQATNRGPRFDKACFSDLFQLGWSLCPITSFSPLDWKRSLENYVNNRVIAPIGDPWANLGAGGSGGGGAFSQESELDLATMVSDFLENENSGGGESSSSSDSDSSLSELAQLAEKISYLRLVVDHHQRDILSVVNSLALSITERELHNVKSGLCSASCIRFPLVKLLRFSGYDAGVCTSRWQGSGKVPGGDHEYIDIVGYNDSGCRLIIDIDFRSHFEIARAVESYDSLLNSLPVIYVGSFTKLKQYLQVMVEAARSSLKQNSMPLPPWRSLAYLQAKWQSPHERKFGPDVHINTTPVEHKQCIGHLKRLQSSLQSEIESERMFKPVNSDNWKLKLGRQKY</sequence>
<feature type="domain" description="DNA replication complex GINS protein PSF2 N-terminal" evidence="6">
    <location>
        <begin position="14"/>
        <end position="71"/>
    </location>
</feature>
<evidence type="ECO:0008006" key="9">
    <source>
        <dbReference type="Google" id="ProtNLM"/>
    </source>
</evidence>
<evidence type="ECO:0000256" key="2">
    <source>
        <dbReference type="ARBA" id="ARBA00010565"/>
    </source>
</evidence>
<gene>
    <name evidence="7" type="ORF">Fot_02946</name>
</gene>
<dbReference type="NCBIfam" id="TIGR01615">
    <property type="entry name" value="A_thal_3542"/>
    <property type="match status" value="1"/>
</dbReference>
<feature type="domain" description="GINS subunit" evidence="5">
    <location>
        <begin position="76"/>
        <end position="175"/>
    </location>
</feature>
<dbReference type="FunFam" id="3.40.5.50:FF:000001">
    <property type="entry name" value="DNA replication complex GINS protein PSF2"/>
    <property type="match status" value="1"/>
</dbReference>
<dbReference type="Pfam" id="PF25005">
    <property type="entry name" value="PSF2_N"/>
    <property type="match status" value="1"/>
</dbReference>
<keyword evidence="3" id="KW-0235">DNA replication</keyword>
<evidence type="ECO:0000313" key="7">
    <source>
        <dbReference type="EMBL" id="KAL2558207.1"/>
    </source>
</evidence>
<dbReference type="PANTHER" id="PTHR31579:SF39">
    <property type="entry name" value="OS01G0973600 PROTEIN"/>
    <property type="match status" value="1"/>
</dbReference>
<dbReference type="GO" id="GO:0000228">
    <property type="term" value="C:nuclear chromosome"/>
    <property type="evidence" value="ECO:0007669"/>
    <property type="project" value="UniProtKB-ARBA"/>
</dbReference>
<dbReference type="CDD" id="cd21694">
    <property type="entry name" value="GINS_B_Psf2"/>
    <property type="match status" value="1"/>
</dbReference>
<dbReference type="InterPro" id="IPR006502">
    <property type="entry name" value="PDDEXK-like"/>
</dbReference>
<keyword evidence="8" id="KW-1185">Reference proteome</keyword>
<dbReference type="Pfam" id="PF04720">
    <property type="entry name" value="PDDEXK_6"/>
    <property type="match status" value="1"/>
</dbReference>
<dbReference type="PANTHER" id="PTHR31579">
    <property type="entry name" value="OS03G0796600 PROTEIN"/>
    <property type="match status" value="1"/>
</dbReference>
<organism evidence="7 8">
    <name type="scientific">Forsythia ovata</name>
    <dbReference type="NCBI Taxonomy" id="205694"/>
    <lineage>
        <taxon>Eukaryota</taxon>
        <taxon>Viridiplantae</taxon>
        <taxon>Streptophyta</taxon>
        <taxon>Embryophyta</taxon>
        <taxon>Tracheophyta</taxon>
        <taxon>Spermatophyta</taxon>
        <taxon>Magnoliopsida</taxon>
        <taxon>eudicotyledons</taxon>
        <taxon>Gunneridae</taxon>
        <taxon>Pentapetalae</taxon>
        <taxon>asterids</taxon>
        <taxon>lamiids</taxon>
        <taxon>Lamiales</taxon>
        <taxon>Oleaceae</taxon>
        <taxon>Forsythieae</taxon>
        <taxon>Forsythia</taxon>
    </lineage>
</organism>
<dbReference type="InterPro" id="IPR021151">
    <property type="entry name" value="GINS_A"/>
</dbReference>
<accession>A0ABD1X8A4</accession>
<comment type="caution">
    <text evidence="7">The sequence shown here is derived from an EMBL/GenBank/DDBJ whole genome shotgun (WGS) entry which is preliminary data.</text>
</comment>
<name>A0ABD1X8A4_9LAMI</name>
<evidence type="ECO:0000256" key="1">
    <source>
        <dbReference type="ARBA" id="ARBA00004123"/>
    </source>
</evidence>
<dbReference type="GO" id="GO:0006260">
    <property type="term" value="P:DNA replication"/>
    <property type="evidence" value="ECO:0007669"/>
    <property type="project" value="UniProtKB-KW"/>
</dbReference>
<dbReference type="InterPro" id="IPR056784">
    <property type="entry name" value="PSF2_N"/>
</dbReference>
<evidence type="ECO:0000259" key="5">
    <source>
        <dbReference type="Pfam" id="PF05916"/>
    </source>
</evidence>
<reference evidence="8" key="1">
    <citation type="submission" date="2024-07" db="EMBL/GenBank/DDBJ databases">
        <title>Two chromosome-level genome assemblies of Korean endemic species Abeliophyllum distichum and Forsythia ovata (Oleaceae).</title>
        <authorList>
            <person name="Jang H."/>
        </authorList>
    </citation>
    <scope>NUCLEOTIDE SEQUENCE [LARGE SCALE GENOMIC DNA]</scope>
</reference>
<proteinExistence type="inferred from homology"/>
<comment type="similarity">
    <text evidence="2">Belongs to the GINS2/PSF2 family.</text>
</comment>
<dbReference type="FunFam" id="1.20.58.1020:FF:000001">
    <property type="entry name" value="DNA replication complex GINS protein PSF2"/>
    <property type="match status" value="1"/>
</dbReference>
<dbReference type="Pfam" id="PF05916">
    <property type="entry name" value="Sld5"/>
    <property type="match status" value="1"/>
</dbReference>
<evidence type="ECO:0000313" key="8">
    <source>
        <dbReference type="Proteomes" id="UP001604277"/>
    </source>
</evidence>
<dbReference type="CDD" id="cd11712">
    <property type="entry name" value="GINS_A_psf2"/>
    <property type="match status" value="1"/>
</dbReference>
<comment type="subcellular location">
    <subcellularLocation>
        <location evidence="1">Nucleus</location>
    </subcellularLocation>
</comment>
<dbReference type="Proteomes" id="UP001604277">
    <property type="component" value="Unassembled WGS sequence"/>
</dbReference>
<dbReference type="Gene3D" id="3.40.5.50">
    <property type="match status" value="1"/>
</dbReference>
<dbReference type="SUPFAM" id="SSF158573">
    <property type="entry name" value="GINS helical bundle-like"/>
    <property type="match status" value="1"/>
</dbReference>
<evidence type="ECO:0000259" key="6">
    <source>
        <dbReference type="Pfam" id="PF25005"/>
    </source>
</evidence>
<dbReference type="AlphaFoldDB" id="A0ABD1X8A4"/>
<protein>
    <recommendedName>
        <fullName evidence="9">DNA replication complex GINS protein PSF2</fullName>
    </recommendedName>
</protein>
<keyword evidence="4" id="KW-0539">Nucleus</keyword>
<dbReference type="Gene3D" id="1.20.58.1020">
    <property type="match status" value="1"/>
</dbReference>